<proteinExistence type="predicted"/>
<dbReference type="AlphaFoldDB" id="A0A7K0CDH1"/>
<accession>A0A7K0CDH1</accession>
<dbReference type="Proteomes" id="UP000466345">
    <property type="component" value="Unassembled WGS sequence"/>
</dbReference>
<name>A0A7K0CDH1_9ACTN</name>
<sequence length="216" mass="23605">MRIRGFGVLVFAVLVVDAVLALWLLGWQVRLHGLLSDGAAADAVAGPEEWVGDLLVWVRGFYFPAVAFFLLWLRDVRDGTEKQLPGRREAGGRSWRMWWWIVPVANIWMGFRITADLWAANTRRSGGIGAWLPVAVWWVLTLAGVTQLIGHAQEFTSHSPDDTLTADLLRNGIAATAWYLAALAATAVLVVRLTRAHASAGPLGEEPQAPGAAHSH</sequence>
<evidence type="ECO:0000259" key="2">
    <source>
        <dbReference type="Pfam" id="PF14219"/>
    </source>
</evidence>
<evidence type="ECO:0000313" key="4">
    <source>
        <dbReference type="Proteomes" id="UP000466345"/>
    </source>
</evidence>
<feature type="transmembrane region" description="Helical" evidence="1">
    <location>
        <begin position="172"/>
        <end position="191"/>
    </location>
</feature>
<keyword evidence="1" id="KW-0812">Transmembrane</keyword>
<feature type="domain" description="DUF4328" evidence="2">
    <location>
        <begin position="60"/>
        <end position="195"/>
    </location>
</feature>
<feature type="transmembrane region" description="Helical" evidence="1">
    <location>
        <begin position="130"/>
        <end position="152"/>
    </location>
</feature>
<evidence type="ECO:0000256" key="1">
    <source>
        <dbReference type="SAM" id="Phobius"/>
    </source>
</evidence>
<keyword evidence="4" id="KW-1185">Reference proteome</keyword>
<dbReference type="InterPro" id="IPR025565">
    <property type="entry name" value="DUF4328"/>
</dbReference>
<feature type="transmembrane region" description="Helical" evidence="1">
    <location>
        <begin position="54"/>
        <end position="73"/>
    </location>
</feature>
<gene>
    <name evidence="3" type="ORF">SRB5_16260</name>
</gene>
<dbReference type="EMBL" id="WEGJ01000003">
    <property type="protein sequence ID" value="MQY11507.1"/>
    <property type="molecule type" value="Genomic_DNA"/>
</dbReference>
<comment type="caution">
    <text evidence="3">The sequence shown here is derived from an EMBL/GenBank/DDBJ whole genome shotgun (WGS) entry which is preliminary data.</text>
</comment>
<keyword evidence="1" id="KW-0472">Membrane</keyword>
<reference evidence="3 4" key="1">
    <citation type="submission" date="2019-10" db="EMBL/GenBank/DDBJ databases">
        <title>Streptomyces smaragdinus sp. nov. and Streptomyces fabii sp. nov., isolated from the gut of fungus growing-termite Macrotermes natalensis.</title>
        <authorList>
            <person name="Schwitalla J."/>
            <person name="Benndorf R."/>
            <person name="Martin K."/>
            <person name="De Beer W."/>
            <person name="Kaster A.-K."/>
            <person name="Vollmers J."/>
            <person name="Poulsen M."/>
            <person name="Beemelmanns C."/>
        </authorList>
    </citation>
    <scope>NUCLEOTIDE SEQUENCE [LARGE SCALE GENOMIC DNA]</scope>
    <source>
        <strain evidence="3 4">RB5</strain>
    </source>
</reference>
<organism evidence="3 4">
    <name type="scientific">Streptomyces smaragdinus</name>
    <dbReference type="NCBI Taxonomy" id="2585196"/>
    <lineage>
        <taxon>Bacteria</taxon>
        <taxon>Bacillati</taxon>
        <taxon>Actinomycetota</taxon>
        <taxon>Actinomycetes</taxon>
        <taxon>Kitasatosporales</taxon>
        <taxon>Streptomycetaceae</taxon>
        <taxon>Streptomyces</taxon>
    </lineage>
</organism>
<evidence type="ECO:0000313" key="3">
    <source>
        <dbReference type="EMBL" id="MQY11507.1"/>
    </source>
</evidence>
<keyword evidence="1" id="KW-1133">Transmembrane helix</keyword>
<dbReference type="RefSeq" id="WP_194292873.1">
    <property type="nucleotide sequence ID" value="NZ_WEGJ01000003.1"/>
</dbReference>
<dbReference type="Pfam" id="PF14219">
    <property type="entry name" value="DUF4328"/>
    <property type="match status" value="1"/>
</dbReference>
<protein>
    <recommendedName>
        <fullName evidence="2">DUF4328 domain-containing protein</fullName>
    </recommendedName>
</protein>